<evidence type="ECO:0000313" key="3">
    <source>
        <dbReference type="Proteomes" id="UP001204144"/>
    </source>
</evidence>
<dbReference type="SUPFAM" id="SSF51735">
    <property type="entry name" value="NAD(P)-binding Rossmann-fold domains"/>
    <property type="match status" value="1"/>
</dbReference>
<dbReference type="InterPro" id="IPR003148">
    <property type="entry name" value="RCK_N"/>
</dbReference>
<dbReference type="Proteomes" id="UP001204144">
    <property type="component" value="Unassembled WGS sequence"/>
</dbReference>
<keyword evidence="3" id="KW-1185">Reference proteome</keyword>
<dbReference type="InterPro" id="IPR036291">
    <property type="entry name" value="NAD(P)-bd_dom_sf"/>
</dbReference>
<dbReference type="Gene3D" id="3.30.70.1450">
    <property type="entry name" value="Regulator of K+ conductance, C-terminal domain"/>
    <property type="match status" value="1"/>
</dbReference>
<protein>
    <submittedName>
        <fullName evidence="2">TrkA family potassium uptake protein</fullName>
    </submittedName>
</protein>
<dbReference type="SUPFAM" id="SSF116726">
    <property type="entry name" value="TrkA C-terminal domain-like"/>
    <property type="match status" value="1"/>
</dbReference>
<dbReference type="Pfam" id="PF02254">
    <property type="entry name" value="TrkA_N"/>
    <property type="match status" value="1"/>
</dbReference>
<dbReference type="PANTHER" id="PTHR43833">
    <property type="entry name" value="POTASSIUM CHANNEL PROTEIN 2-RELATED-RELATED"/>
    <property type="match status" value="1"/>
</dbReference>
<name>A0AAE3H5J0_9BACT</name>
<evidence type="ECO:0000313" key="2">
    <source>
        <dbReference type="EMBL" id="MCP9764386.1"/>
    </source>
</evidence>
<comment type="caution">
    <text evidence="2">The sequence shown here is derived from an EMBL/GenBank/DDBJ whole genome shotgun (WGS) entry which is preliminary data.</text>
</comment>
<evidence type="ECO:0000259" key="1">
    <source>
        <dbReference type="Pfam" id="PF02254"/>
    </source>
</evidence>
<dbReference type="EMBL" id="RJUF01000173">
    <property type="protein sequence ID" value="MCP9764386.1"/>
    <property type="molecule type" value="Genomic_DNA"/>
</dbReference>
<dbReference type="GO" id="GO:0006813">
    <property type="term" value="P:potassium ion transport"/>
    <property type="evidence" value="ECO:0007669"/>
    <property type="project" value="InterPro"/>
</dbReference>
<dbReference type="AlphaFoldDB" id="A0AAE3H5J0"/>
<proteinExistence type="predicted"/>
<reference evidence="2 3" key="1">
    <citation type="submission" date="2018-11" db="EMBL/GenBank/DDBJ databases">
        <title>Novel bacteria species description.</title>
        <authorList>
            <person name="Han J.-H."/>
        </authorList>
    </citation>
    <scope>NUCLEOTIDE SEQUENCE [LARGE SCALE GENOMIC DNA]</scope>
    <source>
        <strain evidence="2 3">KCTC23259</strain>
    </source>
</reference>
<dbReference type="InterPro" id="IPR050721">
    <property type="entry name" value="Trk_Ktr_HKT_K-transport"/>
</dbReference>
<organism evidence="2 3">
    <name type="scientific">Lacihabitans soyangensis</name>
    <dbReference type="NCBI Taxonomy" id="869394"/>
    <lineage>
        <taxon>Bacteria</taxon>
        <taxon>Pseudomonadati</taxon>
        <taxon>Bacteroidota</taxon>
        <taxon>Cytophagia</taxon>
        <taxon>Cytophagales</taxon>
        <taxon>Leadbetterellaceae</taxon>
        <taxon>Lacihabitans</taxon>
    </lineage>
</organism>
<dbReference type="Gene3D" id="3.40.50.720">
    <property type="entry name" value="NAD(P)-binding Rossmann-like Domain"/>
    <property type="match status" value="1"/>
</dbReference>
<feature type="domain" description="RCK N-terminal" evidence="1">
    <location>
        <begin position="3"/>
        <end position="118"/>
    </location>
</feature>
<accession>A0AAE3H5J0</accession>
<dbReference type="PANTHER" id="PTHR43833:SF7">
    <property type="entry name" value="KTR SYSTEM POTASSIUM UPTAKE PROTEIN C"/>
    <property type="match status" value="1"/>
</dbReference>
<sequence length="231" mass="25784">MKYIVVGLGNFGSTLAARLTTMGHEVFGVDSRFEVVDQLKNKITHAISLDTSKANAYNSLPIKEVDIVVIAIGEDVGASIITTALMKQFSAKQIIARAISPVHHTVLESIGIETIFNPEELAAEMFAKQLEMKGIVESFDLSDNCSIIELQVPERYIGRELSTVDFEQKYDLKLIAIKHFEEKKNFLGMKTQKATVETKLKAEHIFTTADILVMMGELRNFESMIGKDIRD</sequence>
<gene>
    <name evidence="2" type="ORF">EGI31_15685</name>
</gene>
<dbReference type="RefSeq" id="WP_255038075.1">
    <property type="nucleotide sequence ID" value="NZ_RJUF01000173.1"/>
</dbReference>
<dbReference type="InterPro" id="IPR036721">
    <property type="entry name" value="RCK_C_sf"/>
</dbReference>